<accession>A0A0C3LJK0</accession>
<keyword evidence="3" id="KW-1185">Reference proteome</keyword>
<gene>
    <name evidence="2" type="ORF">M407DRAFT_80244</name>
</gene>
<dbReference type="STRING" id="1051891.A0A0C3LJK0"/>
<feature type="signal peptide" evidence="1">
    <location>
        <begin position="1"/>
        <end position="18"/>
    </location>
</feature>
<organism evidence="2 3">
    <name type="scientific">Tulasnella calospora MUT 4182</name>
    <dbReference type="NCBI Taxonomy" id="1051891"/>
    <lineage>
        <taxon>Eukaryota</taxon>
        <taxon>Fungi</taxon>
        <taxon>Dikarya</taxon>
        <taxon>Basidiomycota</taxon>
        <taxon>Agaricomycotina</taxon>
        <taxon>Agaricomycetes</taxon>
        <taxon>Cantharellales</taxon>
        <taxon>Tulasnellaceae</taxon>
        <taxon>Tulasnella</taxon>
    </lineage>
</organism>
<evidence type="ECO:0000313" key="2">
    <source>
        <dbReference type="EMBL" id="KIO21587.1"/>
    </source>
</evidence>
<dbReference type="Proteomes" id="UP000054248">
    <property type="component" value="Unassembled WGS sequence"/>
</dbReference>
<dbReference type="HOGENOM" id="CLU_032165_0_1_1"/>
<reference evidence="2 3" key="1">
    <citation type="submission" date="2014-04" db="EMBL/GenBank/DDBJ databases">
        <authorList>
            <consortium name="DOE Joint Genome Institute"/>
            <person name="Kuo A."/>
            <person name="Girlanda M."/>
            <person name="Perotto S."/>
            <person name="Kohler A."/>
            <person name="Nagy L.G."/>
            <person name="Floudas D."/>
            <person name="Copeland A."/>
            <person name="Barry K.W."/>
            <person name="Cichocki N."/>
            <person name="Veneault-Fourrey C."/>
            <person name="LaButti K."/>
            <person name="Lindquist E.A."/>
            <person name="Lipzen A."/>
            <person name="Lundell T."/>
            <person name="Morin E."/>
            <person name="Murat C."/>
            <person name="Sun H."/>
            <person name="Tunlid A."/>
            <person name="Henrissat B."/>
            <person name="Grigoriev I.V."/>
            <person name="Hibbett D.S."/>
            <person name="Martin F."/>
            <person name="Nordberg H.P."/>
            <person name="Cantor M.N."/>
            <person name="Hua S.X."/>
        </authorList>
    </citation>
    <scope>NUCLEOTIDE SEQUENCE [LARGE SCALE GENOMIC DNA]</scope>
    <source>
        <strain evidence="2 3">MUT 4182</strain>
    </source>
</reference>
<keyword evidence="1" id="KW-0732">Signal</keyword>
<protein>
    <submittedName>
        <fullName evidence="2">Uncharacterized protein</fullName>
    </submittedName>
</protein>
<feature type="chain" id="PRO_5002166549" evidence="1">
    <location>
        <begin position="19"/>
        <end position="324"/>
    </location>
</feature>
<dbReference type="EMBL" id="KN823134">
    <property type="protein sequence ID" value="KIO21587.1"/>
    <property type="molecule type" value="Genomic_DNA"/>
</dbReference>
<dbReference type="AlphaFoldDB" id="A0A0C3LJK0"/>
<reference evidence="3" key="2">
    <citation type="submission" date="2015-01" db="EMBL/GenBank/DDBJ databases">
        <title>Evolutionary Origins and Diversification of the Mycorrhizal Mutualists.</title>
        <authorList>
            <consortium name="DOE Joint Genome Institute"/>
            <consortium name="Mycorrhizal Genomics Consortium"/>
            <person name="Kohler A."/>
            <person name="Kuo A."/>
            <person name="Nagy L.G."/>
            <person name="Floudas D."/>
            <person name="Copeland A."/>
            <person name="Barry K.W."/>
            <person name="Cichocki N."/>
            <person name="Veneault-Fourrey C."/>
            <person name="LaButti K."/>
            <person name="Lindquist E.A."/>
            <person name="Lipzen A."/>
            <person name="Lundell T."/>
            <person name="Morin E."/>
            <person name="Murat C."/>
            <person name="Riley R."/>
            <person name="Ohm R."/>
            <person name="Sun H."/>
            <person name="Tunlid A."/>
            <person name="Henrissat B."/>
            <person name="Grigoriev I.V."/>
            <person name="Hibbett D.S."/>
            <person name="Martin F."/>
        </authorList>
    </citation>
    <scope>NUCLEOTIDE SEQUENCE [LARGE SCALE GENOMIC DNA]</scope>
    <source>
        <strain evidence="3">MUT 4182</strain>
    </source>
</reference>
<evidence type="ECO:0000313" key="3">
    <source>
        <dbReference type="Proteomes" id="UP000054248"/>
    </source>
</evidence>
<evidence type="ECO:0000256" key="1">
    <source>
        <dbReference type="SAM" id="SignalP"/>
    </source>
</evidence>
<sequence>MKSKFLAQLLLLIKAAHTLFSIFYQRCSNRLTACVITVHAWLHIVDMMEQSGPLWAYWCWVMERFCGRLTRAISSRKHPYASLNRRIHEIQTLHAIRHIYGLEEELPPYTAMYNSNPLPTYGDLERYPEITLLHPRRVLSLEDDDLKDLRRRIAVFLRTQYNVSLQDAKGALPTSITQFGKLQIREADTVYSSNGYGQRQENQRDASFIQYELLIDERAHRRNEEPVLSPRTFFGQLERVFICVLHPSAALEITEPTPLILMDVNCCNTAEDRFGFHEYTHFRGREIVDGTAIRALVGRIMDRDKWVFVRRKGVYEHASYTEII</sequence>
<name>A0A0C3LJK0_9AGAM</name>
<dbReference type="OrthoDB" id="6613063at2759"/>
<proteinExistence type="predicted"/>